<evidence type="ECO:0000256" key="1">
    <source>
        <dbReference type="SAM" id="MobiDB-lite"/>
    </source>
</evidence>
<feature type="region of interest" description="Disordered" evidence="1">
    <location>
        <begin position="36"/>
        <end position="67"/>
    </location>
</feature>
<dbReference type="AlphaFoldDB" id="A0A061SH82"/>
<dbReference type="EMBL" id="GBEZ01002644">
    <property type="protein sequence ID" value="JAC82429.1"/>
    <property type="molecule type" value="Transcribed_RNA"/>
</dbReference>
<name>A0A061SH82_9CHLO</name>
<feature type="region of interest" description="Disordered" evidence="1">
    <location>
        <begin position="127"/>
        <end position="243"/>
    </location>
</feature>
<evidence type="ECO:0000313" key="2">
    <source>
        <dbReference type="EMBL" id="JAC82429.1"/>
    </source>
</evidence>
<proteinExistence type="predicted"/>
<reference evidence="2" key="1">
    <citation type="submission" date="2014-05" db="EMBL/GenBank/DDBJ databases">
        <title>The transcriptome of the halophilic microalga Tetraselmis sp. GSL018 isolated from the Great Salt Lake, Utah.</title>
        <authorList>
            <person name="Jinkerson R.E."/>
            <person name="D'Adamo S."/>
            <person name="Posewitz M.C."/>
        </authorList>
    </citation>
    <scope>NUCLEOTIDE SEQUENCE</scope>
    <source>
        <strain evidence="2">GSL018</strain>
    </source>
</reference>
<feature type="compositionally biased region" description="Basic residues" evidence="1">
    <location>
        <begin position="167"/>
        <end position="184"/>
    </location>
</feature>
<feature type="compositionally biased region" description="Low complexity" evidence="1">
    <location>
        <begin position="36"/>
        <end position="55"/>
    </location>
</feature>
<organism evidence="2">
    <name type="scientific">Tetraselmis sp. GSL018</name>
    <dbReference type="NCBI Taxonomy" id="582737"/>
    <lineage>
        <taxon>Eukaryota</taxon>
        <taxon>Viridiplantae</taxon>
        <taxon>Chlorophyta</taxon>
        <taxon>core chlorophytes</taxon>
        <taxon>Chlorodendrophyceae</taxon>
        <taxon>Chlorodendrales</taxon>
        <taxon>Chlorodendraceae</taxon>
        <taxon>Tetraselmis</taxon>
    </lineage>
</organism>
<feature type="unsure residue" description="I or L" evidence="2">
    <location>
        <position position="77"/>
    </location>
</feature>
<feature type="compositionally biased region" description="Basic and acidic residues" evidence="1">
    <location>
        <begin position="185"/>
        <end position="199"/>
    </location>
</feature>
<gene>
    <name evidence="2" type="ORF">TSPGSL018_5742</name>
</gene>
<accession>A0A061SH82</accession>
<sequence length="273" mass="28180">MGERVAPLPQRAPARCTPKLQTGLCAASAEERSRFAAGSAQAFARAAGPKSAGRGAAEGGSRLRGGAPLPLPAAARLPAVLDAGGKPEDAAAEAAHGIRAEHACIPGRGAAEPQHLQAARARAKGLCGAERRGGSEGAERLSGGRGEGERLLPEGPEAAEAEQFRPVGHRGRGAVHRPDRRRVPRRDEQGNLEAREPRRLLHPGAPRGGALDCRRSPQGSAADPVLPNGPPLCPARSHGQRSPLPLSAPSFGCALFLGGGLFIRRGRTVGWPT</sequence>
<protein>
    <submittedName>
        <fullName evidence="2">Uncharacterized protein</fullName>
    </submittedName>
</protein>
<feature type="compositionally biased region" description="Basic and acidic residues" evidence="1">
    <location>
        <begin position="129"/>
        <end position="139"/>
    </location>
</feature>